<evidence type="ECO:0000313" key="3">
    <source>
        <dbReference type="Proteomes" id="UP000485058"/>
    </source>
</evidence>
<name>A0A6A0A1E1_HAELA</name>
<keyword evidence="3" id="KW-1185">Reference proteome</keyword>
<evidence type="ECO:0000313" key="2">
    <source>
        <dbReference type="EMBL" id="GFH24938.1"/>
    </source>
</evidence>
<evidence type="ECO:0000256" key="1">
    <source>
        <dbReference type="SAM" id="MobiDB-lite"/>
    </source>
</evidence>
<organism evidence="2 3">
    <name type="scientific">Haematococcus lacustris</name>
    <name type="common">Green alga</name>
    <name type="synonym">Haematococcus pluvialis</name>
    <dbReference type="NCBI Taxonomy" id="44745"/>
    <lineage>
        <taxon>Eukaryota</taxon>
        <taxon>Viridiplantae</taxon>
        <taxon>Chlorophyta</taxon>
        <taxon>core chlorophytes</taxon>
        <taxon>Chlorophyceae</taxon>
        <taxon>CS clade</taxon>
        <taxon>Chlamydomonadales</taxon>
        <taxon>Haematococcaceae</taxon>
        <taxon>Haematococcus</taxon>
    </lineage>
</organism>
<dbReference type="AlphaFoldDB" id="A0A6A0A1E1"/>
<sequence length="267" mass="29183">ILATSTPSSAKLELQPPESCVRPRPGLRVAVCGRSCHLSLRLLRQLLLQRRSPDGDTRVRFPCYDAVVTVKVALLERAADPMTKPLADNPVMDPAAAVNVPKPQTPSKDADIMSELSDTESILGTSPVSPLPGNHFHADQQERRCSEPPFSSNAQQHRQSEPSWLHVSLKTICGCSEILGHTLEDRTSVAIRQDSSLVATVQATSTVQLRSPTQRHLFTVAPLDVLVTRDEATGQATFHIVRLLSYSSSLSLWHAAMLCYVSTQCDC</sequence>
<comment type="caution">
    <text evidence="2">The sequence shown here is derived from an EMBL/GenBank/DDBJ whole genome shotgun (WGS) entry which is preliminary data.</text>
</comment>
<gene>
    <name evidence="2" type="ORF">HaLaN_22818</name>
</gene>
<feature type="non-terminal residue" evidence="2">
    <location>
        <position position="267"/>
    </location>
</feature>
<feature type="region of interest" description="Disordered" evidence="1">
    <location>
        <begin position="127"/>
        <end position="161"/>
    </location>
</feature>
<feature type="compositionally biased region" description="Basic and acidic residues" evidence="1">
    <location>
        <begin position="136"/>
        <end position="146"/>
    </location>
</feature>
<dbReference type="Proteomes" id="UP000485058">
    <property type="component" value="Unassembled WGS sequence"/>
</dbReference>
<proteinExistence type="predicted"/>
<reference evidence="2 3" key="1">
    <citation type="submission" date="2020-02" db="EMBL/GenBank/DDBJ databases">
        <title>Draft genome sequence of Haematococcus lacustris strain NIES-144.</title>
        <authorList>
            <person name="Morimoto D."/>
            <person name="Nakagawa S."/>
            <person name="Yoshida T."/>
            <person name="Sawayama S."/>
        </authorList>
    </citation>
    <scope>NUCLEOTIDE SEQUENCE [LARGE SCALE GENOMIC DNA]</scope>
    <source>
        <strain evidence="2 3">NIES-144</strain>
    </source>
</reference>
<feature type="non-terminal residue" evidence="2">
    <location>
        <position position="1"/>
    </location>
</feature>
<dbReference type="EMBL" id="BLLF01002673">
    <property type="protein sequence ID" value="GFH24938.1"/>
    <property type="molecule type" value="Genomic_DNA"/>
</dbReference>
<accession>A0A6A0A1E1</accession>
<protein>
    <submittedName>
        <fullName evidence="2">Uncharacterized protein</fullName>
    </submittedName>
</protein>